<evidence type="ECO:0000313" key="2">
    <source>
        <dbReference type="EnsemblPlants" id="QL08p004623:mrna"/>
    </source>
</evidence>
<sequence>MAFNGAEKLTTLSGLEEPTPQTNNSKEDGLKRRMYHTYCKSASSLANSVFPKANGTAPTPLSESISAKLEPAYKQQMALVKLVLAQMTKNQDLEAADLDGDRVVNSSEYILYKVKEMGKITQEDISLAMKDFEDLDQSGS</sequence>
<feature type="region of interest" description="Disordered" evidence="1">
    <location>
        <begin position="1"/>
        <end position="31"/>
    </location>
</feature>
<proteinExistence type="predicted"/>
<dbReference type="InParanoid" id="A0A7N2M9D1"/>
<keyword evidence="3" id="KW-1185">Reference proteome</keyword>
<dbReference type="Proteomes" id="UP000594261">
    <property type="component" value="Chromosome 8"/>
</dbReference>
<reference evidence="2 3" key="1">
    <citation type="journal article" date="2016" name="G3 (Bethesda)">
        <title>First Draft Assembly and Annotation of the Genome of a California Endemic Oak Quercus lobata Nee (Fagaceae).</title>
        <authorList>
            <person name="Sork V.L."/>
            <person name="Fitz-Gibbon S.T."/>
            <person name="Puiu D."/>
            <person name="Crepeau M."/>
            <person name="Gugger P.F."/>
            <person name="Sherman R."/>
            <person name="Stevens K."/>
            <person name="Langley C.H."/>
            <person name="Pellegrini M."/>
            <person name="Salzberg S.L."/>
        </authorList>
    </citation>
    <scope>NUCLEOTIDE SEQUENCE [LARGE SCALE GENOMIC DNA]</scope>
    <source>
        <strain evidence="2 3">cv. SW786</strain>
    </source>
</reference>
<dbReference type="EnsemblPlants" id="QL08p004623:mrna">
    <property type="protein sequence ID" value="QL08p004623:mrna"/>
    <property type="gene ID" value="QL08p004623"/>
</dbReference>
<organism evidence="2 3">
    <name type="scientific">Quercus lobata</name>
    <name type="common">Valley oak</name>
    <dbReference type="NCBI Taxonomy" id="97700"/>
    <lineage>
        <taxon>Eukaryota</taxon>
        <taxon>Viridiplantae</taxon>
        <taxon>Streptophyta</taxon>
        <taxon>Embryophyta</taxon>
        <taxon>Tracheophyta</taxon>
        <taxon>Spermatophyta</taxon>
        <taxon>Magnoliopsida</taxon>
        <taxon>eudicotyledons</taxon>
        <taxon>Gunneridae</taxon>
        <taxon>Pentapetalae</taxon>
        <taxon>rosids</taxon>
        <taxon>fabids</taxon>
        <taxon>Fagales</taxon>
        <taxon>Fagaceae</taxon>
        <taxon>Quercus</taxon>
    </lineage>
</organism>
<evidence type="ECO:0000313" key="3">
    <source>
        <dbReference type="Proteomes" id="UP000594261"/>
    </source>
</evidence>
<dbReference type="Gramene" id="QL08p004623:mrna">
    <property type="protein sequence ID" value="QL08p004623:mrna"/>
    <property type="gene ID" value="QL08p004623"/>
</dbReference>
<name>A0A7N2M9D1_QUELO</name>
<dbReference type="AlphaFoldDB" id="A0A7N2M9D1"/>
<evidence type="ECO:0000256" key="1">
    <source>
        <dbReference type="SAM" id="MobiDB-lite"/>
    </source>
</evidence>
<reference evidence="2" key="2">
    <citation type="submission" date="2021-01" db="UniProtKB">
        <authorList>
            <consortium name="EnsemblPlants"/>
        </authorList>
    </citation>
    <scope>IDENTIFICATION</scope>
</reference>
<accession>A0A7N2M9D1</accession>
<dbReference type="EMBL" id="LRBV02000008">
    <property type="status" value="NOT_ANNOTATED_CDS"/>
    <property type="molecule type" value="Genomic_DNA"/>
</dbReference>
<protein>
    <submittedName>
        <fullName evidence="2">Uncharacterized protein</fullName>
    </submittedName>
</protein>